<feature type="region of interest" description="Disordered" evidence="1">
    <location>
        <begin position="1"/>
        <end position="68"/>
    </location>
</feature>
<sequence>MPVQHSHRERQTRSQDRAQAVLTPPPSVPLEGTPEVRPDEDGEEEEENSAEEEESEGTEGVPAPVGAS</sequence>
<proteinExistence type="predicted"/>
<protein>
    <submittedName>
        <fullName evidence="2">Uncharacterized protein</fullName>
    </submittedName>
</protein>
<comment type="caution">
    <text evidence="2">The sequence shown here is derived from an EMBL/GenBank/DDBJ whole genome shotgun (WGS) entry which is preliminary data.</text>
</comment>
<organism evidence="2 3">
    <name type="scientific">Austropuccinia psidii MF-1</name>
    <dbReference type="NCBI Taxonomy" id="1389203"/>
    <lineage>
        <taxon>Eukaryota</taxon>
        <taxon>Fungi</taxon>
        <taxon>Dikarya</taxon>
        <taxon>Basidiomycota</taxon>
        <taxon>Pucciniomycotina</taxon>
        <taxon>Pucciniomycetes</taxon>
        <taxon>Pucciniales</taxon>
        <taxon>Sphaerophragmiaceae</taxon>
        <taxon>Austropuccinia</taxon>
    </lineage>
</organism>
<name>A0A9Q3I7D3_9BASI</name>
<evidence type="ECO:0000313" key="3">
    <source>
        <dbReference type="Proteomes" id="UP000765509"/>
    </source>
</evidence>
<evidence type="ECO:0000256" key="1">
    <source>
        <dbReference type="SAM" id="MobiDB-lite"/>
    </source>
</evidence>
<keyword evidence="3" id="KW-1185">Reference proteome</keyword>
<dbReference type="AlphaFoldDB" id="A0A9Q3I7D3"/>
<dbReference type="Proteomes" id="UP000765509">
    <property type="component" value="Unassembled WGS sequence"/>
</dbReference>
<reference evidence="2" key="1">
    <citation type="submission" date="2021-03" db="EMBL/GenBank/DDBJ databases">
        <title>Draft genome sequence of rust myrtle Austropuccinia psidii MF-1, a brazilian biotype.</title>
        <authorList>
            <person name="Quecine M.C."/>
            <person name="Pachon D.M.R."/>
            <person name="Bonatelli M.L."/>
            <person name="Correr F.H."/>
            <person name="Franceschini L.M."/>
            <person name="Leite T.F."/>
            <person name="Margarido G.R.A."/>
            <person name="Almeida C.A."/>
            <person name="Ferrarezi J.A."/>
            <person name="Labate C.A."/>
        </authorList>
    </citation>
    <scope>NUCLEOTIDE SEQUENCE</scope>
    <source>
        <strain evidence="2">MF-1</strain>
    </source>
</reference>
<feature type="compositionally biased region" description="Acidic residues" evidence="1">
    <location>
        <begin position="40"/>
        <end position="57"/>
    </location>
</feature>
<evidence type="ECO:0000313" key="2">
    <source>
        <dbReference type="EMBL" id="MBW0529045.1"/>
    </source>
</evidence>
<dbReference type="EMBL" id="AVOT02034823">
    <property type="protein sequence ID" value="MBW0529045.1"/>
    <property type="molecule type" value="Genomic_DNA"/>
</dbReference>
<gene>
    <name evidence="2" type="ORF">O181_068760</name>
</gene>
<accession>A0A9Q3I7D3</accession>